<proteinExistence type="predicted"/>
<reference evidence="2 3" key="1">
    <citation type="submission" date="2020-07" db="EMBL/GenBank/DDBJ databases">
        <title>Sequencing the genomes of 1000 actinobacteria strains.</title>
        <authorList>
            <person name="Klenk H.-P."/>
        </authorList>
    </citation>
    <scope>NUCLEOTIDE SEQUENCE [LARGE SCALE GENOMIC DNA]</scope>
    <source>
        <strain evidence="2 3">DSM 42178</strain>
    </source>
</reference>
<keyword evidence="3" id="KW-1185">Reference proteome</keyword>
<sequence length="105" mass="10920">MLIPRACPASAGSAASSQRPCRSRPARSFRADGAFRAEAWDAAEDGQTAVALAEIELCAELIIAASACDGPMEMARVDEVLRVARGGRKESVGSAPRLLPLPRGG</sequence>
<gene>
    <name evidence="2" type="ORF">FHU37_004532</name>
</gene>
<evidence type="ECO:0000313" key="3">
    <source>
        <dbReference type="Proteomes" id="UP000567795"/>
    </source>
</evidence>
<dbReference type="RefSeq" id="WP_179816498.1">
    <property type="nucleotide sequence ID" value="NZ_JACBZD010000002.1"/>
</dbReference>
<evidence type="ECO:0000313" key="2">
    <source>
        <dbReference type="EMBL" id="NYI07503.1"/>
    </source>
</evidence>
<organism evidence="2 3">
    <name type="scientific">Allostreptomyces psammosilenae</name>
    <dbReference type="NCBI Taxonomy" id="1892865"/>
    <lineage>
        <taxon>Bacteria</taxon>
        <taxon>Bacillati</taxon>
        <taxon>Actinomycetota</taxon>
        <taxon>Actinomycetes</taxon>
        <taxon>Kitasatosporales</taxon>
        <taxon>Streptomycetaceae</taxon>
        <taxon>Allostreptomyces</taxon>
    </lineage>
</organism>
<protein>
    <submittedName>
        <fullName evidence="2">Uncharacterized protein</fullName>
    </submittedName>
</protein>
<accession>A0A852ZYP2</accession>
<evidence type="ECO:0000256" key="1">
    <source>
        <dbReference type="SAM" id="MobiDB-lite"/>
    </source>
</evidence>
<comment type="caution">
    <text evidence="2">The sequence shown here is derived from an EMBL/GenBank/DDBJ whole genome shotgun (WGS) entry which is preliminary data.</text>
</comment>
<name>A0A852ZYP2_9ACTN</name>
<dbReference type="EMBL" id="JACBZD010000002">
    <property type="protein sequence ID" value="NYI07503.1"/>
    <property type="molecule type" value="Genomic_DNA"/>
</dbReference>
<feature type="region of interest" description="Disordered" evidence="1">
    <location>
        <begin position="1"/>
        <end position="25"/>
    </location>
</feature>
<dbReference type="AlphaFoldDB" id="A0A852ZYP2"/>
<dbReference type="Proteomes" id="UP000567795">
    <property type="component" value="Unassembled WGS sequence"/>
</dbReference>